<dbReference type="Pfam" id="PF13651">
    <property type="entry name" value="EcoRI_methylase"/>
    <property type="match status" value="1"/>
</dbReference>
<keyword evidence="2" id="KW-1185">Reference proteome</keyword>
<evidence type="ECO:0008006" key="3">
    <source>
        <dbReference type="Google" id="ProtNLM"/>
    </source>
</evidence>
<evidence type="ECO:0000313" key="1">
    <source>
        <dbReference type="EMBL" id="MBB5224998.1"/>
    </source>
</evidence>
<dbReference type="InterPro" id="IPR025247">
    <property type="entry name" value="EcoRI-like_methylase"/>
</dbReference>
<evidence type="ECO:0000313" key="2">
    <source>
        <dbReference type="Proteomes" id="UP000518887"/>
    </source>
</evidence>
<dbReference type="GO" id="GO:0008168">
    <property type="term" value="F:methyltransferase activity"/>
    <property type="evidence" value="ECO:0007669"/>
    <property type="project" value="InterPro"/>
</dbReference>
<accession>A0A7W8G6Z3</accession>
<protein>
    <recommendedName>
        <fullName evidence="3">Modification methylase</fullName>
    </recommendedName>
</protein>
<dbReference type="PROSITE" id="PS00092">
    <property type="entry name" value="N6_MTASE"/>
    <property type="match status" value="1"/>
</dbReference>
<sequence>MANERFDNAKRNKNDEFYTRLEDIEKELGHYKENFKNKTIFCNCDDPRISNFFKYFALNFNNFGIKKIISTCYKNQDVDLFTQNDCEKAVYIEYTGNPNDPTSTDFSTIEVKQLKGDGDFRSQECIELLKQADIVVTNPPFSLFREYVAQLIKYDKKFIIVGHQNAISYKEIFALIKENRIWLGYGFKGGAAHFINKHYEDYAAAGNHKEGMIRVSGVVWFTNLDIKKRHEELVLYKTYTEQEFPHYENYDAINVDKSTDIPMDYDGVIGVPITFLDKYSPDQFEIVGLGIVGSCEFTNERRMEILDKNGTPTGKFTINAKGTLYRKHLDSDKKPAAFKDCETGELYQSIYARILIKRKK</sequence>
<name>A0A7W8G6Z3_9SPIR</name>
<dbReference type="AlphaFoldDB" id="A0A7W8G6Z3"/>
<proteinExistence type="predicted"/>
<comment type="caution">
    <text evidence="1">The sequence shown here is derived from an EMBL/GenBank/DDBJ whole genome shotgun (WGS) entry which is preliminary data.</text>
</comment>
<dbReference type="GO" id="GO:0003676">
    <property type="term" value="F:nucleic acid binding"/>
    <property type="evidence" value="ECO:0007669"/>
    <property type="project" value="InterPro"/>
</dbReference>
<dbReference type="RefSeq" id="WP_184656830.1">
    <property type="nucleotide sequence ID" value="NZ_JACHFQ010000001.1"/>
</dbReference>
<organism evidence="1 2">
    <name type="scientific">Treponema ruminis</name>
    <dbReference type="NCBI Taxonomy" id="744515"/>
    <lineage>
        <taxon>Bacteria</taxon>
        <taxon>Pseudomonadati</taxon>
        <taxon>Spirochaetota</taxon>
        <taxon>Spirochaetia</taxon>
        <taxon>Spirochaetales</taxon>
        <taxon>Treponemataceae</taxon>
        <taxon>Treponema</taxon>
    </lineage>
</organism>
<dbReference type="InterPro" id="IPR002052">
    <property type="entry name" value="DNA_methylase_N6_adenine_CS"/>
</dbReference>
<reference evidence="1 2" key="1">
    <citation type="submission" date="2020-08" db="EMBL/GenBank/DDBJ databases">
        <title>Genomic Encyclopedia of Type Strains, Phase IV (KMG-IV): sequencing the most valuable type-strain genomes for metagenomic binning, comparative biology and taxonomic classification.</title>
        <authorList>
            <person name="Goeker M."/>
        </authorList>
    </citation>
    <scope>NUCLEOTIDE SEQUENCE [LARGE SCALE GENOMIC DNA]</scope>
    <source>
        <strain evidence="1 2">DSM 103462</strain>
    </source>
</reference>
<dbReference type="Proteomes" id="UP000518887">
    <property type="component" value="Unassembled WGS sequence"/>
</dbReference>
<dbReference type="EMBL" id="JACHFQ010000001">
    <property type="protein sequence ID" value="MBB5224998.1"/>
    <property type="molecule type" value="Genomic_DNA"/>
</dbReference>
<dbReference type="GO" id="GO:0032259">
    <property type="term" value="P:methylation"/>
    <property type="evidence" value="ECO:0007669"/>
    <property type="project" value="InterPro"/>
</dbReference>
<gene>
    <name evidence="1" type="ORF">HNP76_000338</name>
</gene>